<dbReference type="eggNOG" id="COG0318">
    <property type="taxonomic scope" value="Bacteria"/>
</dbReference>
<dbReference type="InterPro" id="IPR020845">
    <property type="entry name" value="AMP-binding_CS"/>
</dbReference>
<sequence length="501" mass="55617">MNITNLITDNVSYNPDYKAIICGDDGREYTWSQFDKIINQLGNALINIGVGKGDRVAIYLPNSPEFLFTYFAVTKIGAIASPFNILFKTNEISYILNNSRAKVLVGASAEIEENLMAAIDQFPHLEKIITVGKPVQGAVDLYSLISEASENLDMQKCSSKDIAALLYTSGTTGKPKGAMLSHGNLMSIAEVSAAVLHINDQDLFVTAAPYCHVFFVLAVLGPFYAGAGVTTMQRFNPELALDLLSRYKATHFAGVPTMYLFMLQEYDKNKRDLSSWRFAHAAGASMPVEYIEQIEQTFGVSLCETYGITETSSTITYNRLGHGKVGAVGPVARGTEIKIVDDAGNELPVEEVGEILVKGPGVFKGYWEMPDMTREAFDGEWYRSGDLGKYDEDGYFYIVDRKKDMIVCGGYNVYPREVEEAIYQHPKVMETAVLGIKDSVRGEVPKAYIRLKEGAEMVDQEMIDFLKARLASYKVPRNIEFVEELPKSPTGKILKRMLRAD</sequence>
<dbReference type="InterPro" id="IPR000873">
    <property type="entry name" value="AMP-dep_synth/lig_dom"/>
</dbReference>
<dbReference type="Proteomes" id="UP000013520">
    <property type="component" value="Chromosome"/>
</dbReference>
<proteinExistence type="inferred from homology"/>
<dbReference type="SUPFAM" id="SSF56801">
    <property type="entry name" value="Acetyl-CoA synthetase-like"/>
    <property type="match status" value="1"/>
</dbReference>
<dbReference type="Pfam" id="PF13193">
    <property type="entry name" value="AMP-binding_C"/>
    <property type="match status" value="1"/>
</dbReference>
<evidence type="ECO:0000256" key="2">
    <source>
        <dbReference type="ARBA" id="ARBA00022598"/>
    </source>
</evidence>
<evidence type="ECO:0000313" key="6">
    <source>
        <dbReference type="Proteomes" id="UP000013520"/>
    </source>
</evidence>
<protein>
    <submittedName>
        <fullName evidence="5">Acyl-CoA synthetase (AMP-forming)/AMP-acid ligase II</fullName>
    </submittedName>
</protein>
<dbReference type="InterPro" id="IPR025110">
    <property type="entry name" value="AMP-bd_C"/>
</dbReference>
<dbReference type="KEGG" id="dgi:Desgi_2636"/>
<name>R4KKE4_9FIRM</name>
<dbReference type="InterPro" id="IPR050237">
    <property type="entry name" value="ATP-dep_AMP-bd_enzyme"/>
</dbReference>
<dbReference type="PANTHER" id="PTHR43767:SF1">
    <property type="entry name" value="NONRIBOSOMAL PEPTIDE SYNTHASE PES1 (EUROFUNG)-RELATED"/>
    <property type="match status" value="1"/>
</dbReference>
<dbReference type="GO" id="GO:0016878">
    <property type="term" value="F:acid-thiol ligase activity"/>
    <property type="evidence" value="ECO:0007669"/>
    <property type="project" value="UniProtKB-ARBA"/>
</dbReference>
<accession>R4KKE4</accession>
<dbReference type="AlphaFoldDB" id="R4KKE4"/>
<keyword evidence="6" id="KW-1185">Reference proteome</keyword>
<dbReference type="EMBL" id="CP003273">
    <property type="protein sequence ID" value="AGL02042.1"/>
    <property type="molecule type" value="Genomic_DNA"/>
</dbReference>
<dbReference type="STRING" id="767817.Desgi_2636"/>
<feature type="domain" description="AMP-binding enzyme C-terminal" evidence="4">
    <location>
        <begin position="417"/>
        <end position="492"/>
    </location>
</feature>
<dbReference type="Pfam" id="PF00501">
    <property type="entry name" value="AMP-binding"/>
    <property type="match status" value="1"/>
</dbReference>
<evidence type="ECO:0000313" key="5">
    <source>
        <dbReference type="EMBL" id="AGL02042.1"/>
    </source>
</evidence>
<reference evidence="5 6" key="1">
    <citation type="submission" date="2012-01" db="EMBL/GenBank/DDBJ databases">
        <title>Complete sequence of Desulfotomaculum gibsoniae DSM 7213.</title>
        <authorList>
            <consortium name="US DOE Joint Genome Institute"/>
            <person name="Lucas S."/>
            <person name="Han J."/>
            <person name="Lapidus A."/>
            <person name="Cheng J.-F."/>
            <person name="Goodwin L."/>
            <person name="Pitluck S."/>
            <person name="Peters L."/>
            <person name="Ovchinnikova G."/>
            <person name="Teshima H."/>
            <person name="Detter J.C."/>
            <person name="Han C."/>
            <person name="Tapia R."/>
            <person name="Land M."/>
            <person name="Hauser L."/>
            <person name="Kyrpides N."/>
            <person name="Ivanova N."/>
            <person name="Pagani I."/>
            <person name="Parshina S."/>
            <person name="Plugge C."/>
            <person name="Muyzer G."/>
            <person name="Kuever J."/>
            <person name="Ivanova A."/>
            <person name="Nazina T."/>
            <person name="Klenk H.-P."/>
            <person name="Brambilla E."/>
            <person name="Spring S."/>
            <person name="Stams A.F."/>
            <person name="Woyke T."/>
        </authorList>
    </citation>
    <scope>NUCLEOTIDE SEQUENCE [LARGE SCALE GENOMIC DNA]</scope>
    <source>
        <strain evidence="5 6">DSM 7213</strain>
    </source>
</reference>
<evidence type="ECO:0000259" key="3">
    <source>
        <dbReference type="Pfam" id="PF00501"/>
    </source>
</evidence>
<dbReference type="FunFam" id="3.30.300.30:FF:000008">
    <property type="entry name" value="2,3-dihydroxybenzoate-AMP ligase"/>
    <property type="match status" value="1"/>
</dbReference>
<dbReference type="InterPro" id="IPR042099">
    <property type="entry name" value="ANL_N_sf"/>
</dbReference>
<evidence type="ECO:0000256" key="1">
    <source>
        <dbReference type="ARBA" id="ARBA00006432"/>
    </source>
</evidence>
<dbReference type="Gene3D" id="3.40.50.12780">
    <property type="entry name" value="N-terminal domain of ligase-like"/>
    <property type="match status" value="1"/>
</dbReference>
<comment type="similarity">
    <text evidence="1">Belongs to the ATP-dependent AMP-binding enzyme family.</text>
</comment>
<dbReference type="PANTHER" id="PTHR43767">
    <property type="entry name" value="LONG-CHAIN-FATTY-ACID--COA LIGASE"/>
    <property type="match status" value="1"/>
</dbReference>
<organism evidence="5 6">
    <name type="scientific">Desulfoscipio gibsoniae DSM 7213</name>
    <dbReference type="NCBI Taxonomy" id="767817"/>
    <lineage>
        <taxon>Bacteria</taxon>
        <taxon>Bacillati</taxon>
        <taxon>Bacillota</taxon>
        <taxon>Clostridia</taxon>
        <taxon>Eubacteriales</taxon>
        <taxon>Desulfallaceae</taxon>
        <taxon>Desulfoscipio</taxon>
    </lineage>
</organism>
<evidence type="ECO:0000259" key="4">
    <source>
        <dbReference type="Pfam" id="PF13193"/>
    </source>
</evidence>
<keyword evidence="2 5" id="KW-0436">Ligase</keyword>
<dbReference type="PROSITE" id="PS00455">
    <property type="entry name" value="AMP_BINDING"/>
    <property type="match status" value="1"/>
</dbReference>
<feature type="domain" description="AMP-dependent synthetase/ligase" evidence="3">
    <location>
        <begin position="10"/>
        <end position="367"/>
    </location>
</feature>
<gene>
    <name evidence="5" type="ORF">Desgi_2636</name>
</gene>
<dbReference type="Gene3D" id="3.30.300.30">
    <property type="match status" value="1"/>
</dbReference>
<dbReference type="HOGENOM" id="CLU_000022_59_10_9"/>
<dbReference type="RefSeq" id="WP_006521770.1">
    <property type="nucleotide sequence ID" value="NC_021184.1"/>
</dbReference>
<dbReference type="NCBIfam" id="NF004837">
    <property type="entry name" value="PRK06187.1"/>
    <property type="match status" value="1"/>
</dbReference>
<dbReference type="InterPro" id="IPR045851">
    <property type="entry name" value="AMP-bd_C_sf"/>
</dbReference>
<dbReference type="OrthoDB" id="9778383at2"/>